<keyword evidence="5" id="KW-0472">Membrane</keyword>
<dbReference type="AlphaFoldDB" id="A0A1F7WF94"/>
<accession>A0A1F7WF94</accession>
<feature type="compositionally biased region" description="Polar residues" evidence="4">
    <location>
        <begin position="739"/>
        <end position="758"/>
    </location>
</feature>
<evidence type="ECO:0008006" key="9">
    <source>
        <dbReference type="Google" id="ProtNLM"/>
    </source>
</evidence>
<feature type="region of interest" description="Disordered" evidence="4">
    <location>
        <begin position="220"/>
        <end position="242"/>
    </location>
</feature>
<keyword evidence="5" id="KW-1133">Transmembrane helix</keyword>
<feature type="signal peptide" evidence="6">
    <location>
        <begin position="1"/>
        <end position="22"/>
    </location>
</feature>
<feature type="repeat" description="TPR" evidence="3">
    <location>
        <begin position="246"/>
        <end position="279"/>
    </location>
</feature>
<evidence type="ECO:0000256" key="3">
    <source>
        <dbReference type="PROSITE-ProRule" id="PRU00339"/>
    </source>
</evidence>
<comment type="caution">
    <text evidence="7">The sequence shown here is derived from an EMBL/GenBank/DDBJ whole genome shotgun (WGS) entry which is preliminary data.</text>
</comment>
<evidence type="ECO:0000313" key="8">
    <source>
        <dbReference type="Proteomes" id="UP000178735"/>
    </source>
</evidence>
<reference evidence="7 8" key="1">
    <citation type="journal article" date="2016" name="Nat. Commun.">
        <title>Thousands of microbial genomes shed light on interconnected biogeochemical processes in an aquifer system.</title>
        <authorList>
            <person name="Anantharaman K."/>
            <person name="Brown C.T."/>
            <person name="Hug L.A."/>
            <person name="Sharon I."/>
            <person name="Castelle C.J."/>
            <person name="Probst A.J."/>
            <person name="Thomas B.C."/>
            <person name="Singh A."/>
            <person name="Wilkins M.J."/>
            <person name="Karaoz U."/>
            <person name="Brodie E.L."/>
            <person name="Williams K.H."/>
            <person name="Hubbard S.S."/>
            <person name="Banfield J.F."/>
        </authorList>
    </citation>
    <scope>NUCLEOTIDE SEQUENCE [LARGE SCALE GENOMIC DNA]</scope>
</reference>
<evidence type="ECO:0000256" key="5">
    <source>
        <dbReference type="SAM" id="Phobius"/>
    </source>
</evidence>
<feature type="region of interest" description="Disordered" evidence="4">
    <location>
        <begin position="737"/>
        <end position="762"/>
    </location>
</feature>
<dbReference type="InterPro" id="IPR050498">
    <property type="entry name" value="Ycf3"/>
</dbReference>
<keyword evidence="6" id="KW-0732">Signal</keyword>
<evidence type="ECO:0000313" key="7">
    <source>
        <dbReference type="EMBL" id="OGM01502.1"/>
    </source>
</evidence>
<dbReference type="PANTHER" id="PTHR44858:SF1">
    <property type="entry name" value="UDP-N-ACETYLGLUCOSAMINE--PEPTIDE N-ACETYLGLUCOSAMINYLTRANSFERASE SPINDLY-RELATED"/>
    <property type="match status" value="1"/>
</dbReference>
<feature type="repeat" description="TPR" evidence="3">
    <location>
        <begin position="169"/>
        <end position="202"/>
    </location>
</feature>
<dbReference type="Proteomes" id="UP000178735">
    <property type="component" value="Unassembled WGS sequence"/>
</dbReference>
<feature type="repeat" description="TPR" evidence="3">
    <location>
        <begin position="135"/>
        <end position="168"/>
    </location>
</feature>
<dbReference type="InterPro" id="IPR019734">
    <property type="entry name" value="TPR_rpt"/>
</dbReference>
<protein>
    <recommendedName>
        <fullName evidence="9">UDP-N-acetylglucosamine--peptide N-acetylglucosaminyltransferase SPINDLY</fullName>
    </recommendedName>
</protein>
<organism evidence="7 8">
    <name type="scientific">Candidatus Wallbacteria bacterium GWC2_49_35</name>
    <dbReference type="NCBI Taxonomy" id="1817813"/>
    <lineage>
        <taxon>Bacteria</taxon>
        <taxon>Candidatus Walliibacteriota</taxon>
    </lineage>
</organism>
<feature type="transmembrane region" description="Helical" evidence="5">
    <location>
        <begin position="426"/>
        <end position="446"/>
    </location>
</feature>
<evidence type="ECO:0000256" key="1">
    <source>
        <dbReference type="ARBA" id="ARBA00022737"/>
    </source>
</evidence>
<evidence type="ECO:0000256" key="6">
    <source>
        <dbReference type="SAM" id="SignalP"/>
    </source>
</evidence>
<dbReference type="SMART" id="SM00028">
    <property type="entry name" value="TPR"/>
    <property type="match status" value="9"/>
</dbReference>
<gene>
    <name evidence="7" type="ORF">A2008_10975</name>
</gene>
<feature type="repeat" description="TPR" evidence="3">
    <location>
        <begin position="73"/>
        <end position="106"/>
    </location>
</feature>
<keyword evidence="2 3" id="KW-0802">TPR repeat</keyword>
<feature type="chain" id="PRO_5009533388" description="UDP-N-acetylglucosamine--peptide N-acetylglucosaminyltransferase SPINDLY" evidence="6">
    <location>
        <begin position="23"/>
        <end position="902"/>
    </location>
</feature>
<keyword evidence="1" id="KW-0677">Repeat</keyword>
<proteinExistence type="predicted"/>
<sequence length="902" mass="103155">MNISKSLLLAAFILTITAAFFAFDGSGANTSSAQSEQDINAINDVGLLYYNSGNYEEAIAEFKKILKKKPDHDVAYFNIGCVYQKKKDWKEAERAFSAVLELIPDDGEAQKRLMSVCEAWVNQLTNELSVQPDNASLHNDLGRAYLSMGKLEEAYQEISKAISLKANLAGAYYNFAELYVKKQSPDKALAEIKKACEIDSKNIVFQQYYKKVAALAGTEAEEPSGETSHGETGSDGGVFTGSKKDEENIFKAGVDAFEKKKYEPALSNFEKVFRLNPKNTEAKNYIDKIKESLKNRKAIRDLFESADKKCKKDRWGEAIPLLEKARDNPMFKEDTNYMDVLRTLSDAYMRTAEYAKAQTIYEDLKSQNSNLFFVNYNLAQIYLFNGEYDRGEEALNEALKADGITAEQIKLAREILSTLSWKRKRIYLYILGFIVGAALIGVLYVFNSPAARKTRFLQRCEEFRASSDWNGLLKYTSTVPDYKFTVQENVKINLLLATACYNMEKYEDSIRNARRALNFDSSLTAANEIMARCFLKKKSINDEAIFQYKKLLKNDPGNVEVLKLISEYYIKLSKNTDKFVKRESLTDELIDNLKLYAVKERHNRELATFMANLLRQRKDTSDAAVQIYENALSHEENIRVREVLAKAYYDTKNFEKAINECKIVFKENVENTQIHRIFIDSHMALGRYGEVCLEYEKLMLLYPNSQDLERRVNELKRQNMVIGDAAPLPGPSAHAASIMASQQGGQQNRQGDLSQSPAGASYDMPGVQRQQQIVTTDYARCFERGLRYIEDKDYTNAISEFKVVIKGAPQLRNESYKLLVTCYLRKGLLDLAYEQYKLVRCDQEMMPDEVKELTYNLARAFEEKGKFKESLEVYNVICKVDIGYKDVFDKFEELHAYISKFN</sequence>
<dbReference type="EMBL" id="MGFH01000235">
    <property type="protein sequence ID" value="OGM01502.1"/>
    <property type="molecule type" value="Genomic_DNA"/>
</dbReference>
<dbReference type="SUPFAM" id="SSF48439">
    <property type="entry name" value="Protein prenylyltransferase"/>
    <property type="match status" value="1"/>
</dbReference>
<keyword evidence="5" id="KW-0812">Transmembrane</keyword>
<evidence type="ECO:0000256" key="4">
    <source>
        <dbReference type="SAM" id="MobiDB-lite"/>
    </source>
</evidence>
<dbReference type="STRING" id="1817813.A2008_10975"/>
<dbReference type="InterPro" id="IPR011990">
    <property type="entry name" value="TPR-like_helical_dom_sf"/>
</dbReference>
<dbReference type="SUPFAM" id="SSF48452">
    <property type="entry name" value="TPR-like"/>
    <property type="match status" value="3"/>
</dbReference>
<feature type="repeat" description="TPR" evidence="3">
    <location>
        <begin position="39"/>
        <end position="72"/>
    </location>
</feature>
<dbReference type="Pfam" id="PF14559">
    <property type="entry name" value="TPR_19"/>
    <property type="match status" value="1"/>
</dbReference>
<dbReference type="PANTHER" id="PTHR44858">
    <property type="entry name" value="TETRATRICOPEPTIDE REPEAT PROTEIN 6"/>
    <property type="match status" value="1"/>
</dbReference>
<name>A0A1F7WF94_9BACT</name>
<dbReference type="Pfam" id="PF13181">
    <property type="entry name" value="TPR_8"/>
    <property type="match status" value="3"/>
</dbReference>
<evidence type="ECO:0000256" key="2">
    <source>
        <dbReference type="ARBA" id="ARBA00022803"/>
    </source>
</evidence>
<dbReference type="Gene3D" id="1.25.40.10">
    <property type="entry name" value="Tetratricopeptide repeat domain"/>
    <property type="match status" value="7"/>
</dbReference>
<dbReference type="PROSITE" id="PS50005">
    <property type="entry name" value="TPR"/>
    <property type="match status" value="5"/>
</dbReference>
<dbReference type="PROSITE" id="PS50293">
    <property type="entry name" value="TPR_REGION"/>
    <property type="match status" value="1"/>
</dbReference>